<dbReference type="PANTHER" id="PTHR43098">
    <property type="entry name" value="L-ORNITHINE N(5)-MONOOXYGENASE-RELATED"/>
    <property type="match status" value="1"/>
</dbReference>
<keyword evidence="4" id="KW-0560">Oxidoreductase</keyword>
<dbReference type="RefSeq" id="WP_090665136.1">
    <property type="nucleotide sequence ID" value="NZ_FMZX01000034.1"/>
</dbReference>
<dbReference type="SUPFAM" id="SSF51905">
    <property type="entry name" value="FAD/NAD(P)-binding domain"/>
    <property type="match status" value="2"/>
</dbReference>
<keyword evidence="3" id="KW-0521">NADP</keyword>
<dbReference type="Proteomes" id="UP000198925">
    <property type="component" value="Unassembled WGS sequence"/>
</dbReference>
<dbReference type="STRING" id="938405.SAMN02927895_05011"/>
<dbReference type="InterPro" id="IPR020946">
    <property type="entry name" value="Flavin_mOase-like"/>
</dbReference>
<evidence type="ECO:0000313" key="5">
    <source>
        <dbReference type="EMBL" id="SDE41381.1"/>
    </source>
</evidence>
<dbReference type="InterPro" id="IPR050775">
    <property type="entry name" value="FAD-binding_Monooxygenases"/>
</dbReference>
<dbReference type="PRINTS" id="PR00411">
    <property type="entry name" value="PNDRDTASEI"/>
</dbReference>
<dbReference type="EMBL" id="FMZX01000034">
    <property type="protein sequence ID" value="SDE41381.1"/>
    <property type="molecule type" value="Genomic_DNA"/>
</dbReference>
<dbReference type="InterPro" id="IPR036188">
    <property type="entry name" value="FAD/NAD-bd_sf"/>
</dbReference>
<dbReference type="AlphaFoldDB" id="A0A1G7CQ75"/>
<evidence type="ECO:0000256" key="3">
    <source>
        <dbReference type="ARBA" id="ARBA00022857"/>
    </source>
</evidence>
<dbReference type="GO" id="GO:0050660">
    <property type="term" value="F:flavin adenine dinucleotide binding"/>
    <property type="evidence" value="ECO:0007669"/>
    <property type="project" value="InterPro"/>
</dbReference>
<keyword evidence="2" id="KW-0274">FAD</keyword>
<dbReference type="GO" id="GO:0050661">
    <property type="term" value="F:NADP binding"/>
    <property type="evidence" value="ECO:0007669"/>
    <property type="project" value="InterPro"/>
</dbReference>
<keyword evidence="6" id="KW-1185">Reference proteome</keyword>
<evidence type="ECO:0000256" key="4">
    <source>
        <dbReference type="ARBA" id="ARBA00023002"/>
    </source>
</evidence>
<evidence type="ECO:0000256" key="2">
    <source>
        <dbReference type="ARBA" id="ARBA00022827"/>
    </source>
</evidence>
<dbReference type="GO" id="GO:0004499">
    <property type="term" value="F:N,N-dimethylaniline monooxygenase activity"/>
    <property type="evidence" value="ECO:0007669"/>
    <property type="project" value="InterPro"/>
</dbReference>
<accession>A0A1G7CQ75</accession>
<proteinExistence type="predicted"/>
<evidence type="ECO:0000256" key="1">
    <source>
        <dbReference type="ARBA" id="ARBA00022630"/>
    </source>
</evidence>
<dbReference type="Gene3D" id="3.50.50.60">
    <property type="entry name" value="FAD/NAD(P)-binding domain"/>
    <property type="match status" value="2"/>
</dbReference>
<evidence type="ECO:0000313" key="6">
    <source>
        <dbReference type="Proteomes" id="UP000198925"/>
    </source>
</evidence>
<dbReference type="PANTHER" id="PTHR43098:SF5">
    <property type="entry name" value="DUAL-FUNCTIONAL MONOOXYGENASE_METHYLTRANSFERASE PSOF"/>
    <property type="match status" value="1"/>
</dbReference>
<protein>
    <submittedName>
        <fullName evidence="5">Predicted flavoprotein CzcO associated with the cation diffusion facilitator CzcD</fullName>
    </submittedName>
</protein>
<reference evidence="5 6" key="1">
    <citation type="submission" date="2016-10" db="EMBL/GenBank/DDBJ databases">
        <authorList>
            <person name="de Groot N.N."/>
        </authorList>
    </citation>
    <scope>NUCLEOTIDE SEQUENCE [LARGE SCALE GENOMIC DNA]</scope>
    <source>
        <strain evidence="5 6">CPCC 100156</strain>
    </source>
</reference>
<keyword evidence="1" id="KW-0285">Flavoprotein</keyword>
<name>A0A1G7CQ75_9PROT</name>
<gene>
    <name evidence="5" type="ORF">SAMN04487779_103419</name>
</gene>
<dbReference type="Pfam" id="PF00743">
    <property type="entry name" value="FMO-like"/>
    <property type="match status" value="1"/>
</dbReference>
<sequence>MALSMTEPTGTASQAGLDHDAIVIGAGMSGMYQLIRLRQLGLRVRVFEAGTGVGGTWYWNRYPGARFDSESYSYGYSFDPELLQDWSWSEHFAPQPETLRYLNHVADKYDLRRDIQFEARVASAHYQDATRSWTVTLEDGSRHSSRFLITAIGVLSAPTLPRIEGIDSFQGQSWHTARWPKEGVDFTGKRVAVIGTGATGVQTIQEVAKTAGHLTVFQRTPNWCAPLHNRPITEEEQRQIKASYPEIFRRCQETFSCFLHTADPRGTFEVTKEEREAFYEQLYASPGFGIWVGNFKDMLTDRAANKEISDFAARKIRERVKDPKVAEMLIPTNHGFGTRRLPLETRYYEVYNQPNVLLVDSKATPIERITPTGIRTSAAEYEFDIIIYATGFDALTGAFDRIDLRGADGLRLKEAWAGGARTFMGMMVEGFPNMLMLLGPHTALGNIPRSIEYNVDWVTALLRHMQAKGLTRVAARPEAVRAWTEHVMSCAEGLLTFEVDSWMTGVNRNVEGKQTRTVARYAGSAPAYRAWCDEVAGGGYRELVLD</sequence>
<organism evidence="5 6">
    <name type="scientific">Belnapia rosea</name>
    <dbReference type="NCBI Taxonomy" id="938405"/>
    <lineage>
        <taxon>Bacteria</taxon>
        <taxon>Pseudomonadati</taxon>
        <taxon>Pseudomonadota</taxon>
        <taxon>Alphaproteobacteria</taxon>
        <taxon>Acetobacterales</taxon>
        <taxon>Roseomonadaceae</taxon>
        <taxon>Belnapia</taxon>
    </lineage>
</organism>